<accession>A0ABY4DWM6</accession>
<name>A0ABY4DWM6_9NEIS</name>
<organism evidence="1 2">
    <name type="scientific">Uruburuella testudinis</name>
    <dbReference type="NCBI Taxonomy" id="1282863"/>
    <lineage>
        <taxon>Bacteria</taxon>
        <taxon>Pseudomonadati</taxon>
        <taxon>Pseudomonadota</taxon>
        <taxon>Betaproteobacteria</taxon>
        <taxon>Neisseriales</taxon>
        <taxon>Neisseriaceae</taxon>
        <taxon>Uruburuella</taxon>
    </lineage>
</organism>
<proteinExistence type="predicted"/>
<protein>
    <submittedName>
        <fullName evidence="1">Uncharacterized protein</fullName>
    </submittedName>
</protein>
<sequence length="101" mass="11281">MQIHQLELSTQAIPASAAVQFTLHRHNGRNEILGIYRPEDKLWLCPLAFPNQYAAPLVADHDLSSLRTILFLAGVDDIDGCITALVAYVREFNNERGRHAA</sequence>
<evidence type="ECO:0000313" key="2">
    <source>
        <dbReference type="Proteomes" id="UP000829817"/>
    </source>
</evidence>
<gene>
    <name evidence="1" type="ORF">LVJ83_05350</name>
</gene>
<dbReference type="EMBL" id="CP091508">
    <property type="protein sequence ID" value="UOO82888.1"/>
    <property type="molecule type" value="Genomic_DNA"/>
</dbReference>
<dbReference type="Proteomes" id="UP000829817">
    <property type="component" value="Chromosome"/>
</dbReference>
<keyword evidence="2" id="KW-1185">Reference proteome</keyword>
<reference evidence="1 2" key="1">
    <citation type="journal article" date="2022" name="Res Sq">
        <title>Evolution of multicellular longitudinally dividing oral cavity symbionts (Neisseriaceae).</title>
        <authorList>
            <person name="Nyongesa S."/>
            <person name="Weber P."/>
            <person name="Bernet E."/>
            <person name="Pullido F."/>
            <person name="Nieckarz M."/>
            <person name="Delaby M."/>
            <person name="Nieves C."/>
            <person name="Viehboeck T."/>
            <person name="Krause N."/>
            <person name="Rivera-Millot A."/>
            <person name="Nakamura A."/>
            <person name="Vischer N."/>
            <person name="VanNieuwenhze M."/>
            <person name="Brun Y."/>
            <person name="Cava F."/>
            <person name="Bulgheresi S."/>
            <person name="Veyrier F."/>
        </authorList>
    </citation>
    <scope>NUCLEOTIDE SEQUENCE [LARGE SCALE GENOMIC DNA]</scope>
    <source>
        <strain evidence="1 2">CCUG 63373m</strain>
    </source>
</reference>
<dbReference type="RefSeq" id="WP_244787029.1">
    <property type="nucleotide sequence ID" value="NZ_CP091508.1"/>
</dbReference>
<evidence type="ECO:0000313" key="1">
    <source>
        <dbReference type="EMBL" id="UOO82888.1"/>
    </source>
</evidence>